<dbReference type="Proteomes" id="UP000017174">
    <property type="component" value="Unassembled WGS sequence"/>
</dbReference>
<gene>
    <name evidence="1" type="ORF">HMPREF0742_02200</name>
</gene>
<dbReference type="HOGENOM" id="CLU_3316350_0_0_11"/>
<proteinExistence type="predicted"/>
<sequence length="39" mass="3831">MCCWLAAAKSVALAGTFGWVSLRPEGAEHGPAGAGMVAG</sequence>
<name>U7UY96_9MICC</name>
<dbReference type="AlphaFoldDB" id="U7UY96"/>
<dbReference type="EMBL" id="AXZG01000060">
    <property type="protein sequence ID" value="ERT64412.1"/>
    <property type="molecule type" value="Genomic_DNA"/>
</dbReference>
<comment type="caution">
    <text evidence="1">The sequence shown here is derived from an EMBL/GenBank/DDBJ whole genome shotgun (WGS) entry which is preliminary data.</text>
</comment>
<reference evidence="1 2" key="1">
    <citation type="submission" date="2013-08" db="EMBL/GenBank/DDBJ databases">
        <authorList>
            <person name="Weinstock G."/>
            <person name="Sodergren E."/>
            <person name="Wylie T."/>
            <person name="Fulton L."/>
            <person name="Fulton R."/>
            <person name="Fronick C."/>
            <person name="O'Laughlin M."/>
            <person name="Godfrey J."/>
            <person name="Miner T."/>
            <person name="Herter B."/>
            <person name="Appelbaum E."/>
            <person name="Cordes M."/>
            <person name="Lek S."/>
            <person name="Wollam A."/>
            <person name="Pepin K.H."/>
            <person name="Palsikar V.B."/>
            <person name="Mitreva M."/>
            <person name="Wilson R.K."/>
        </authorList>
    </citation>
    <scope>NUCLEOTIDE SEQUENCE [LARGE SCALE GENOMIC DNA]</scope>
    <source>
        <strain evidence="1 2">F0184</strain>
    </source>
</reference>
<evidence type="ECO:0000313" key="2">
    <source>
        <dbReference type="Proteomes" id="UP000017174"/>
    </source>
</evidence>
<organism evidence="1 2">
    <name type="scientific">Rothia aeria F0184</name>
    <dbReference type="NCBI Taxonomy" id="888019"/>
    <lineage>
        <taxon>Bacteria</taxon>
        <taxon>Bacillati</taxon>
        <taxon>Actinomycetota</taxon>
        <taxon>Actinomycetes</taxon>
        <taxon>Micrococcales</taxon>
        <taxon>Micrococcaceae</taxon>
        <taxon>Rothia</taxon>
    </lineage>
</organism>
<evidence type="ECO:0000313" key="1">
    <source>
        <dbReference type="EMBL" id="ERT64412.1"/>
    </source>
</evidence>
<protein>
    <submittedName>
        <fullName evidence="1">Uncharacterized protein</fullName>
    </submittedName>
</protein>
<dbReference type="PATRIC" id="fig|888019.4.peg.1831"/>
<accession>U7UY96</accession>